<comment type="caution">
    <text evidence="1">The sequence shown here is derived from an EMBL/GenBank/DDBJ whole genome shotgun (WGS) entry which is preliminary data.</text>
</comment>
<gene>
    <name evidence="1" type="ORF">FC40_GL000325</name>
</gene>
<accession>A0A0R1WRC9</accession>
<protein>
    <submittedName>
        <fullName evidence="1">Uncharacterized protein</fullName>
    </submittedName>
</protein>
<dbReference type="Proteomes" id="UP000051054">
    <property type="component" value="Unassembled WGS sequence"/>
</dbReference>
<organism evidence="1 2">
    <name type="scientific">Ligilactobacillus hayakitensis DSM 18933 = JCM 14209</name>
    <dbReference type="NCBI Taxonomy" id="1423755"/>
    <lineage>
        <taxon>Bacteria</taxon>
        <taxon>Bacillati</taxon>
        <taxon>Bacillota</taxon>
        <taxon>Bacilli</taxon>
        <taxon>Lactobacillales</taxon>
        <taxon>Lactobacillaceae</taxon>
        <taxon>Ligilactobacillus</taxon>
    </lineage>
</organism>
<reference evidence="1 2" key="1">
    <citation type="journal article" date="2015" name="Genome Announc.">
        <title>Expanding the biotechnology potential of lactobacilli through comparative genomics of 213 strains and associated genera.</title>
        <authorList>
            <person name="Sun Z."/>
            <person name="Harris H.M."/>
            <person name="McCann A."/>
            <person name="Guo C."/>
            <person name="Argimon S."/>
            <person name="Zhang W."/>
            <person name="Yang X."/>
            <person name="Jeffery I.B."/>
            <person name="Cooney J.C."/>
            <person name="Kagawa T.F."/>
            <person name="Liu W."/>
            <person name="Song Y."/>
            <person name="Salvetti E."/>
            <person name="Wrobel A."/>
            <person name="Rasinkangas P."/>
            <person name="Parkhill J."/>
            <person name="Rea M.C."/>
            <person name="O'Sullivan O."/>
            <person name="Ritari J."/>
            <person name="Douillard F.P."/>
            <person name="Paul Ross R."/>
            <person name="Yang R."/>
            <person name="Briner A.E."/>
            <person name="Felis G.E."/>
            <person name="de Vos W.M."/>
            <person name="Barrangou R."/>
            <person name="Klaenhammer T.R."/>
            <person name="Caufield P.W."/>
            <person name="Cui Y."/>
            <person name="Zhang H."/>
            <person name="O'Toole P.W."/>
        </authorList>
    </citation>
    <scope>NUCLEOTIDE SEQUENCE [LARGE SCALE GENOMIC DNA]</scope>
    <source>
        <strain evidence="1 2">DSM 18933</strain>
    </source>
</reference>
<evidence type="ECO:0000313" key="2">
    <source>
        <dbReference type="Proteomes" id="UP000051054"/>
    </source>
</evidence>
<dbReference type="PATRIC" id="fig|1423755.3.peg.359"/>
<evidence type="ECO:0000313" key="1">
    <source>
        <dbReference type="EMBL" id="KRM20161.1"/>
    </source>
</evidence>
<name>A0A0R1WRC9_9LACO</name>
<keyword evidence="2" id="KW-1185">Reference proteome</keyword>
<dbReference type="AlphaFoldDB" id="A0A0R1WRC9"/>
<sequence>MVKKITVYQYYEDALNMSKAKQSKAHTVKDGSWRFAKTKLSSYFQNIWKAVYILYRQDGNYINLDPVWGQLNYYSIGN</sequence>
<proteinExistence type="predicted"/>
<dbReference type="EMBL" id="AZGD01000011">
    <property type="protein sequence ID" value="KRM20161.1"/>
    <property type="molecule type" value="Genomic_DNA"/>
</dbReference>